<dbReference type="Gene3D" id="3.40.80.10">
    <property type="entry name" value="Peptidoglycan recognition protein-like"/>
    <property type="match status" value="1"/>
</dbReference>
<proteinExistence type="predicted"/>
<evidence type="ECO:0000259" key="5">
    <source>
        <dbReference type="SMART" id="SM00644"/>
    </source>
</evidence>
<evidence type="ECO:0000256" key="2">
    <source>
        <dbReference type="ARBA" id="ARBA00011901"/>
    </source>
</evidence>
<dbReference type="InterPro" id="IPR036505">
    <property type="entry name" value="Amidase/PGRP_sf"/>
</dbReference>
<dbReference type="Proteomes" id="UP000198976">
    <property type="component" value="Chromosome I"/>
</dbReference>
<name>A0ABY0VCK5_9ACTO</name>
<comment type="catalytic activity">
    <reaction evidence="1">
        <text>Hydrolyzes the link between N-acetylmuramoyl residues and L-amino acid residues in certain cell-wall glycopeptides.</text>
        <dbReference type="EC" id="3.5.1.28"/>
    </reaction>
</comment>
<dbReference type="PANTHER" id="PTHR30417">
    <property type="entry name" value="N-ACETYLMURAMOYL-L-ALANINE AMIDASE AMID"/>
    <property type="match status" value="1"/>
</dbReference>
<feature type="domain" description="N-acetylmuramoyl-L-alanine amidase" evidence="5">
    <location>
        <begin position="10"/>
        <end position="129"/>
    </location>
</feature>
<dbReference type="EC" id="3.5.1.28" evidence="2"/>
<dbReference type="RefSeq" id="WP_092648964.1">
    <property type="nucleotide sequence ID" value="NZ_LT629792.1"/>
</dbReference>
<dbReference type="SMART" id="SM00644">
    <property type="entry name" value="Ami_2"/>
    <property type="match status" value="1"/>
</dbReference>
<dbReference type="SUPFAM" id="SSF55846">
    <property type="entry name" value="N-acetylmuramoyl-L-alanine amidase-like"/>
    <property type="match status" value="1"/>
</dbReference>
<evidence type="ECO:0000256" key="4">
    <source>
        <dbReference type="ARBA" id="ARBA00023316"/>
    </source>
</evidence>
<organism evidence="6 7">
    <name type="scientific">Schaalia radingae</name>
    <dbReference type="NCBI Taxonomy" id="131110"/>
    <lineage>
        <taxon>Bacteria</taxon>
        <taxon>Bacillati</taxon>
        <taxon>Actinomycetota</taxon>
        <taxon>Actinomycetes</taxon>
        <taxon>Actinomycetales</taxon>
        <taxon>Actinomycetaceae</taxon>
        <taxon>Schaalia</taxon>
    </lineage>
</organism>
<evidence type="ECO:0000256" key="1">
    <source>
        <dbReference type="ARBA" id="ARBA00001561"/>
    </source>
</evidence>
<keyword evidence="3" id="KW-0378">Hydrolase</keyword>
<reference evidence="6 7" key="1">
    <citation type="submission" date="2016-10" db="EMBL/GenBank/DDBJ databases">
        <authorList>
            <person name="Varghese N."/>
            <person name="Submissions S."/>
        </authorList>
    </citation>
    <scope>NUCLEOTIDE SEQUENCE [LARGE SCALE GENOMIC DNA]</scope>
    <source>
        <strain evidence="6 7">DSM 9169</strain>
    </source>
</reference>
<keyword evidence="7" id="KW-1185">Reference proteome</keyword>
<dbReference type="PANTHER" id="PTHR30417:SF1">
    <property type="entry name" value="N-ACETYLMURAMOYL-L-ALANINE AMIDASE AMID"/>
    <property type="match status" value="1"/>
</dbReference>
<dbReference type="InterPro" id="IPR002502">
    <property type="entry name" value="Amidase_domain"/>
</dbReference>
<dbReference type="InterPro" id="IPR051206">
    <property type="entry name" value="NAMLAA_amidase_2"/>
</dbReference>
<dbReference type="CDD" id="cd06583">
    <property type="entry name" value="PGRP"/>
    <property type="match status" value="1"/>
</dbReference>
<gene>
    <name evidence="6" type="ORF">SAMN04489714_2049</name>
</gene>
<evidence type="ECO:0000313" key="7">
    <source>
        <dbReference type="Proteomes" id="UP000198976"/>
    </source>
</evidence>
<accession>A0ABY0VCK5</accession>
<dbReference type="EMBL" id="LT629792">
    <property type="protein sequence ID" value="SDU08192.1"/>
    <property type="molecule type" value="Genomic_DNA"/>
</dbReference>
<evidence type="ECO:0000256" key="3">
    <source>
        <dbReference type="ARBA" id="ARBA00022801"/>
    </source>
</evidence>
<protein>
    <recommendedName>
        <fullName evidence="2">N-acetylmuramoyl-L-alanine amidase</fullName>
        <ecNumber evidence="2">3.5.1.28</ecNumber>
    </recommendedName>
</protein>
<keyword evidence="4" id="KW-0961">Cell wall biogenesis/degradation</keyword>
<sequence length="238" mass="26167">MYTYETQHTARSFSYGREGNRPRYIVIHHWGADGQTHSGVVDFFENRAETSAHYVASAGRVTCLVACSNTAYHAGTWQANLESIGIECHPEMSAGDLETVAELIADIRRAYGYLPLRGHRDIVPTACPGRYYTRLAWLDQRARQIQSGAILPRPNPATKPQQGKGTRGMFMLALKEGNGLRFAIVAPNFWLEFTGQSAANNLNRQLCGGAALICTRAFWDYCKAEALAGRAPQAGDAA</sequence>
<dbReference type="Pfam" id="PF01510">
    <property type="entry name" value="Amidase_2"/>
    <property type="match status" value="1"/>
</dbReference>
<evidence type="ECO:0000313" key="6">
    <source>
        <dbReference type="EMBL" id="SDU08192.1"/>
    </source>
</evidence>